<keyword evidence="10 12" id="KW-0807">Transducer</keyword>
<evidence type="ECO:0000259" key="15">
    <source>
        <dbReference type="PROSITE" id="PS50262"/>
    </source>
</evidence>
<keyword evidence="8 12" id="KW-0675">Receptor</keyword>
<evidence type="ECO:0000256" key="11">
    <source>
        <dbReference type="PIRSR" id="PIRSR603912-52"/>
    </source>
</evidence>
<feature type="domain" description="G-protein coupled receptors family 1 profile" evidence="15">
    <location>
        <begin position="115"/>
        <end position="361"/>
    </location>
</feature>
<evidence type="ECO:0000256" key="2">
    <source>
        <dbReference type="ARBA" id="ARBA00022475"/>
    </source>
</evidence>
<accession>F7AKN5</accession>
<dbReference type="InterPro" id="IPR003943">
    <property type="entry name" value="Prot_act_rcpt_3"/>
</dbReference>
<dbReference type="GO" id="GO:0005886">
    <property type="term" value="C:plasma membrane"/>
    <property type="evidence" value="ECO:0007669"/>
    <property type="project" value="UniProtKB-SubCell"/>
</dbReference>
<dbReference type="GO" id="GO:0007596">
    <property type="term" value="P:blood coagulation"/>
    <property type="evidence" value="ECO:0007669"/>
    <property type="project" value="InterPro"/>
</dbReference>
<dbReference type="InterPro" id="IPR017452">
    <property type="entry name" value="GPCR_Rhodpsn_7TM"/>
</dbReference>
<evidence type="ECO:0000256" key="1">
    <source>
        <dbReference type="ARBA" id="ARBA00004651"/>
    </source>
</evidence>
<dbReference type="FunCoup" id="F7AKN5">
    <property type="interactions" value="512"/>
</dbReference>
<dbReference type="eggNOG" id="ENOG502QWI1">
    <property type="taxonomic scope" value="Eukaryota"/>
</dbReference>
<feature type="chain" id="PRO_5027856232" evidence="14">
    <location>
        <begin position="17"/>
        <end position="391"/>
    </location>
</feature>
<dbReference type="InParanoid" id="F7AKN5"/>
<dbReference type="Pfam" id="PF00001">
    <property type="entry name" value="7tm_1"/>
    <property type="match status" value="1"/>
</dbReference>
<keyword evidence="7 11" id="KW-1015">Disulfide bond</keyword>
<dbReference type="Xenbase" id="XB-GENE-6458172">
    <property type="gene designation" value="f2rl2"/>
</dbReference>
<sequence>MSPFLVLFLLCGVALGLKDEDTLEKNESAVPKTFRGKKEGGEYEELSHSILHGLPDTTTNNNPFLRISSNNAFKVASEHTITKVSNSTLVYLSGKVSRELIPGIYIIVVLIGVPANALVLWMLFHQVTSVCTTVLYASLATSDLLYCLMLPFKIAYHLNGNNWIFGETMCRAMTIFLYFNMYCSILLLMCFSINRYIAIVHPFIYRSLPKGTYTVLVCLLVCAIVLVYMIPFFITRQTYHIKELKNIITCHDVYDISHNAFQFYYFISMVVFGFLIPFSVVAFCYFSIIRALTTNEWKRFWYVKITVLFFIIFALCFTPSNLILLIHQVRYHHTHNDDMYGIYLMALCLTSLNSCLDPFLYFLIYKKVNTSKNYNTILKVNTETQAKLLPS</sequence>
<evidence type="ECO:0000256" key="7">
    <source>
        <dbReference type="ARBA" id="ARBA00023157"/>
    </source>
</evidence>
<evidence type="ECO:0000256" key="9">
    <source>
        <dbReference type="ARBA" id="ARBA00023180"/>
    </source>
</evidence>
<reference evidence="16" key="1">
    <citation type="journal article" date="2010" name="Science">
        <title>The genome of the Western clawed frog Xenopus tropicalis.</title>
        <authorList>
            <person name="Hellsten U."/>
            <person name="Harland R.M."/>
            <person name="Gilchrist M.J."/>
            <person name="Hendrix D."/>
            <person name="Jurka J."/>
            <person name="Kapitonov V."/>
            <person name="Ovcharenko I."/>
            <person name="Putnam N.H."/>
            <person name="Shu S."/>
            <person name="Taher L."/>
            <person name="Blitz I.L."/>
            <person name="Blumberg B."/>
            <person name="Dichmann D.S."/>
            <person name="Dubchak I."/>
            <person name="Amaya E."/>
            <person name="Detter J.C."/>
            <person name="Fletcher R."/>
            <person name="Gerhard D.S."/>
            <person name="Goodstein D."/>
            <person name="Graves T."/>
            <person name="Grigoriev I.V."/>
            <person name="Grimwood J."/>
            <person name="Kawashima T."/>
            <person name="Lindquist E."/>
            <person name="Lucas S.M."/>
            <person name="Mead P.E."/>
            <person name="Mitros T."/>
            <person name="Ogino H."/>
            <person name="Ohta Y."/>
            <person name="Poliakov A.V."/>
            <person name="Pollet N."/>
            <person name="Robert J."/>
            <person name="Salamov A."/>
            <person name="Sater A.K."/>
            <person name="Schmutz J."/>
            <person name="Terry A."/>
            <person name="Vize P.D."/>
            <person name="Warren W.C."/>
            <person name="Wells D."/>
            <person name="Wills A."/>
            <person name="Wilson R.K."/>
            <person name="Zimmerman L.B."/>
            <person name="Zorn A.M."/>
            <person name="Grainger R."/>
            <person name="Grammer T."/>
            <person name="Khokha M.K."/>
            <person name="Richardson P.M."/>
            <person name="Rokhsar D.S."/>
        </authorList>
    </citation>
    <scope>NUCLEOTIDE SEQUENCE [LARGE SCALE GENOMIC DNA]</scope>
    <source>
        <strain evidence="16">Nigerian</strain>
    </source>
</reference>
<reference evidence="16" key="2">
    <citation type="submission" date="2011-06" db="UniProtKB">
        <authorList>
            <consortium name="Ensembl"/>
        </authorList>
    </citation>
    <scope>IDENTIFICATION</scope>
</reference>
<evidence type="ECO:0000256" key="10">
    <source>
        <dbReference type="ARBA" id="ARBA00023224"/>
    </source>
</evidence>
<dbReference type="Ensembl" id="ENSXETT00000007247">
    <property type="protein sequence ID" value="ENSXETP00000007247"/>
    <property type="gene ID" value="ENSXETG00000003340"/>
</dbReference>
<feature type="transmembrane region" description="Helical" evidence="13">
    <location>
        <begin position="175"/>
        <end position="193"/>
    </location>
</feature>
<feature type="transmembrane region" description="Helical" evidence="13">
    <location>
        <begin position="135"/>
        <end position="155"/>
    </location>
</feature>
<evidence type="ECO:0000256" key="6">
    <source>
        <dbReference type="ARBA" id="ARBA00023136"/>
    </source>
</evidence>
<feature type="signal peptide" evidence="14">
    <location>
        <begin position="1"/>
        <end position="16"/>
    </location>
</feature>
<dbReference type="HOGENOM" id="CLU_009579_8_2_1"/>
<evidence type="ECO:0000256" key="14">
    <source>
        <dbReference type="SAM" id="SignalP"/>
    </source>
</evidence>
<dbReference type="FunFam" id="1.20.1070.10:FF:000040">
    <property type="entry name" value="Coagulation factor 2 (thrombin) receptor"/>
    <property type="match status" value="1"/>
</dbReference>
<keyword evidence="6 13" id="KW-0472">Membrane</keyword>
<dbReference type="GeneTree" id="ENSGT01050000244840"/>
<keyword evidence="5 12" id="KW-0297">G-protein coupled receptor</keyword>
<feature type="transmembrane region" description="Helical" evidence="13">
    <location>
        <begin position="100"/>
        <end position="123"/>
    </location>
</feature>
<dbReference type="GO" id="GO:0015057">
    <property type="term" value="F:thrombin-activated receptor activity"/>
    <property type="evidence" value="ECO:0007669"/>
    <property type="project" value="InterPro"/>
</dbReference>
<evidence type="ECO:0000256" key="8">
    <source>
        <dbReference type="ARBA" id="ARBA00023170"/>
    </source>
</evidence>
<dbReference type="PRINTS" id="PR00237">
    <property type="entry name" value="GPCRRHODOPSN"/>
</dbReference>
<name>F7AKN5_XENTR</name>
<dbReference type="PROSITE" id="PS00237">
    <property type="entry name" value="G_PROTEIN_RECEP_F1_1"/>
    <property type="match status" value="1"/>
</dbReference>
<keyword evidence="9" id="KW-0325">Glycoprotein</keyword>
<dbReference type="Gene3D" id="1.20.1070.10">
    <property type="entry name" value="Rhodopsin 7-helix transmembrane proteins"/>
    <property type="match status" value="1"/>
</dbReference>
<dbReference type="AlphaFoldDB" id="F7AKN5"/>
<evidence type="ECO:0000256" key="13">
    <source>
        <dbReference type="SAM" id="Phobius"/>
    </source>
</evidence>
<dbReference type="CDD" id="cd15371">
    <property type="entry name" value="7tmA_PAR3"/>
    <property type="match status" value="1"/>
</dbReference>
<dbReference type="PRINTS" id="PR01429">
    <property type="entry name" value="PROTEASEAR3"/>
</dbReference>
<organism evidence="16">
    <name type="scientific">Xenopus tropicalis</name>
    <name type="common">Western clawed frog</name>
    <name type="synonym">Silurana tropicalis</name>
    <dbReference type="NCBI Taxonomy" id="8364"/>
    <lineage>
        <taxon>Eukaryota</taxon>
        <taxon>Metazoa</taxon>
        <taxon>Chordata</taxon>
        <taxon>Craniata</taxon>
        <taxon>Vertebrata</taxon>
        <taxon>Euteleostomi</taxon>
        <taxon>Amphibia</taxon>
        <taxon>Batrachia</taxon>
        <taxon>Anura</taxon>
        <taxon>Pipoidea</taxon>
        <taxon>Pipidae</taxon>
        <taxon>Xenopodinae</taxon>
        <taxon>Xenopus</taxon>
        <taxon>Silurana</taxon>
    </lineage>
</organism>
<dbReference type="InterPro" id="IPR000276">
    <property type="entry name" value="GPCR_Rhodpsn"/>
</dbReference>
<evidence type="ECO:0000313" key="16">
    <source>
        <dbReference type="Ensembl" id="ENSXETP00000007247"/>
    </source>
</evidence>
<dbReference type="PANTHER" id="PTHR24232:SF0">
    <property type="entry name" value="PROTEINASE-ACTIVATED RECEPTOR 3"/>
    <property type="match status" value="1"/>
</dbReference>
<feature type="disulfide bond" evidence="11">
    <location>
        <begin position="170"/>
        <end position="250"/>
    </location>
</feature>
<proteinExistence type="inferred from homology"/>
<feature type="transmembrane region" description="Helical" evidence="13">
    <location>
        <begin position="300"/>
        <end position="320"/>
    </location>
</feature>
<keyword evidence="14" id="KW-0732">Signal</keyword>
<dbReference type="SUPFAM" id="SSF81321">
    <property type="entry name" value="Family A G protein-coupled receptor-like"/>
    <property type="match status" value="1"/>
</dbReference>
<comment type="similarity">
    <text evidence="12">Belongs to the G-protein coupled receptor 1 family.</text>
</comment>
<feature type="transmembrane region" description="Helical" evidence="13">
    <location>
        <begin position="263"/>
        <end position="288"/>
    </location>
</feature>
<evidence type="ECO:0000256" key="5">
    <source>
        <dbReference type="ARBA" id="ARBA00023040"/>
    </source>
</evidence>
<feature type="transmembrane region" description="Helical" evidence="13">
    <location>
        <begin position="340"/>
        <end position="364"/>
    </location>
</feature>
<keyword evidence="2" id="KW-1003">Cell membrane</keyword>
<dbReference type="InterPro" id="IPR003912">
    <property type="entry name" value="Protea_act_rcpt"/>
</dbReference>
<evidence type="ECO:0000256" key="3">
    <source>
        <dbReference type="ARBA" id="ARBA00022692"/>
    </source>
</evidence>
<evidence type="ECO:0000256" key="4">
    <source>
        <dbReference type="ARBA" id="ARBA00022989"/>
    </source>
</evidence>
<keyword evidence="3 12" id="KW-0812">Transmembrane</keyword>
<gene>
    <name evidence="16" type="primary">f2rl2</name>
</gene>
<dbReference type="Bgee" id="ENSXETG00000003340">
    <property type="expression patterns" value="Expressed in heart and 12 other cell types or tissues"/>
</dbReference>
<dbReference type="PROSITE" id="PS50262">
    <property type="entry name" value="G_PROTEIN_RECEP_F1_2"/>
    <property type="match status" value="1"/>
</dbReference>
<protein>
    <submittedName>
        <fullName evidence="16">Coagulation factor II (thrombin) receptor-like 2</fullName>
    </submittedName>
</protein>
<feature type="transmembrane region" description="Helical" evidence="13">
    <location>
        <begin position="213"/>
        <end position="234"/>
    </location>
</feature>
<keyword evidence="4 13" id="KW-1133">Transmembrane helix</keyword>
<dbReference type="PANTHER" id="PTHR24232">
    <property type="entry name" value="G-PROTEIN COUPLED RECEPTOR"/>
    <property type="match status" value="1"/>
</dbReference>
<dbReference type="PRINTS" id="PR01428">
    <property type="entry name" value="PROTEASEAR"/>
</dbReference>
<evidence type="ECO:0000256" key="12">
    <source>
        <dbReference type="RuleBase" id="RU000688"/>
    </source>
</evidence>
<comment type="subcellular location">
    <subcellularLocation>
        <location evidence="1">Cell membrane</location>
        <topology evidence="1">Multi-pass membrane protein</topology>
    </subcellularLocation>
</comment>